<name>A0ABU3A9V5_9FLAO</name>
<dbReference type="EMBL" id="JAVRHR010000001">
    <property type="protein sequence ID" value="MDT0605863.1"/>
    <property type="molecule type" value="Genomic_DNA"/>
</dbReference>
<organism evidence="2 3">
    <name type="scientific">Croceitalea rosinachiae</name>
    <dbReference type="NCBI Taxonomy" id="3075596"/>
    <lineage>
        <taxon>Bacteria</taxon>
        <taxon>Pseudomonadati</taxon>
        <taxon>Bacteroidota</taxon>
        <taxon>Flavobacteriia</taxon>
        <taxon>Flavobacteriales</taxon>
        <taxon>Flavobacteriaceae</taxon>
        <taxon>Croceitalea</taxon>
    </lineage>
</organism>
<keyword evidence="1" id="KW-1133">Transmembrane helix</keyword>
<gene>
    <name evidence="2" type="ORF">RM706_02425</name>
</gene>
<evidence type="ECO:0000256" key="1">
    <source>
        <dbReference type="SAM" id="Phobius"/>
    </source>
</evidence>
<feature type="transmembrane region" description="Helical" evidence="1">
    <location>
        <begin position="70"/>
        <end position="89"/>
    </location>
</feature>
<comment type="caution">
    <text evidence="2">The sequence shown here is derived from an EMBL/GenBank/DDBJ whole genome shotgun (WGS) entry which is preliminary data.</text>
</comment>
<dbReference type="RefSeq" id="WP_311349429.1">
    <property type="nucleotide sequence ID" value="NZ_JAVRHR010000001.1"/>
</dbReference>
<protein>
    <submittedName>
        <fullName evidence="2">DUF4199 domain-containing protein</fullName>
    </submittedName>
</protein>
<feature type="transmembrane region" description="Helical" evidence="1">
    <location>
        <begin position="122"/>
        <end position="145"/>
    </location>
</feature>
<evidence type="ECO:0000313" key="3">
    <source>
        <dbReference type="Proteomes" id="UP001255246"/>
    </source>
</evidence>
<dbReference type="Pfam" id="PF13858">
    <property type="entry name" value="DUF4199"/>
    <property type="match status" value="1"/>
</dbReference>
<sequence>MKSSIIKFSTYGILFGFISFLAGLYFDFTTNEVFGYATIVASLLFVYFGIRHFRDKQNSGKLSFKKGMAIGLLISLFTAIGIGIADYLYTAIINPDFLDEYGKMMQAKDPSVEIMELTSGQAALFMLAIVFIIGLIITLISSLILQRK</sequence>
<dbReference type="Proteomes" id="UP001255246">
    <property type="component" value="Unassembled WGS sequence"/>
</dbReference>
<evidence type="ECO:0000313" key="2">
    <source>
        <dbReference type="EMBL" id="MDT0605863.1"/>
    </source>
</evidence>
<keyword evidence="3" id="KW-1185">Reference proteome</keyword>
<feature type="transmembrane region" description="Helical" evidence="1">
    <location>
        <begin position="12"/>
        <end position="28"/>
    </location>
</feature>
<proteinExistence type="predicted"/>
<keyword evidence="1" id="KW-0472">Membrane</keyword>
<feature type="transmembrane region" description="Helical" evidence="1">
    <location>
        <begin position="34"/>
        <end position="50"/>
    </location>
</feature>
<dbReference type="InterPro" id="IPR025250">
    <property type="entry name" value="DUF4199"/>
</dbReference>
<keyword evidence="1" id="KW-0812">Transmembrane</keyword>
<reference evidence="2 3" key="1">
    <citation type="submission" date="2023-09" db="EMBL/GenBank/DDBJ databases">
        <authorList>
            <person name="Rey-Velasco X."/>
        </authorList>
    </citation>
    <scope>NUCLEOTIDE SEQUENCE [LARGE SCALE GENOMIC DNA]</scope>
    <source>
        <strain evidence="2 3">F388</strain>
    </source>
</reference>
<accession>A0ABU3A9V5</accession>